<sequence length="105" mass="12337">MQYPYRVNPLPSKTASSRTSRRHSEVYRCITTRRRTGIDMLRRDEPKQVMQIVAQIFVGTRALRLMYQAEDPPHCRSIAYKKSHMTFTCPTKYCPVSIILIRAFN</sequence>
<dbReference type="AlphaFoldDB" id="A0A8S4RAD9"/>
<name>A0A8S4RAD9_9NEOP</name>
<evidence type="ECO:0000313" key="2">
    <source>
        <dbReference type="EMBL" id="CAH2232368.1"/>
    </source>
</evidence>
<organism evidence="2 3">
    <name type="scientific">Pararge aegeria aegeria</name>
    <dbReference type="NCBI Taxonomy" id="348720"/>
    <lineage>
        <taxon>Eukaryota</taxon>
        <taxon>Metazoa</taxon>
        <taxon>Ecdysozoa</taxon>
        <taxon>Arthropoda</taxon>
        <taxon>Hexapoda</taxon>
        <taxon>Insecta</taxon>
        <taxon>Pterygota</taxon>
        <taxon>Neoptera</taxon>
        <taxon>Endopterygota</taxon>
        <taxon>Lepidoptera</taxon>
        <taxon>Glossata</taxon>
        <taxon>Ditrysia</taxon>
        <taxon>Papilionoidea</taxon>
        <taxon>Nymphalidae</taxon>
        <taxon>Satyrinae</taxon>
        <taxon>Satyrini</taxon>
        <taxon>Parargina</taxon>
        <taxon>Pararge</taxon>
    </lineage>
</organism>
<reference evidence="2" key="1">
    <citation type="submission" date="2022-03" db="EMBL/GenBank/DDBJ databases">
        <authorList>
            <person name="Lindestad O."/>
        </authorList>
    </citation>
    <scope>NUCLEOTIDE SEQUENCE</scope>
</reference>
<feature type="region of interest" description="Disordered" evidence="1">
    <location>
        <begin position="1"/>
        <end position="24"/>
    </location>
</feature>
<evidence type="ECO:0000313" key="3">
    <source>
        <dbReference type="Proteomes" id="UP000838756"/>
    </source>
</evidence>
<dbReference type="EMBL" id="CAKXAJ010024895">
    <property type="protein sequence ID" value="CAH2232368.1"/>
    <property type="molecule type" value="Genomic_DNA"/>
</dbReference>
<evidence type="ECO:0000256" key="1">
    <source>
        <dbReference type="SAM" id="MobiDB-lite"/>
    </source>
</evidence>
<keyword evidence="3" id="KW-1185">Reference proteome</keyword>
<protein>
    <submittedName>
        <fullName evidence="2">Jg15306 protein</fullName>
    </submittedName>
</protein>
<comment type="caution">
    <text evidence="2">The sequence shown here is derived from an EMBL/GenBank/DDBJ whole genome shotgun (WGS) entry which is preliminary data.</text>
</comment>
<proteinExistence type="predicted"/>
<accession>A0A8S4RAD9</accession>
<dbReference type="Proteomes" id="UP000838756">
    <property type="component" value="Unassembled WGS sequence"/>
</dbReference>
<gene>
    <name evidence="2" type="primary">jg15306</name>
    <name evidence="2" type="ORF">PAEG_LOCUS10636</name>
</gene>